<dbReference type="GO" id="GO:0051537">
    <property type="term" value="F:2 iron, 2 sulfur cluster binding"/>
    <property type="evidence" value="ECO:0007669"/>
    <property type="project" value="UniProtKB-KW"/>
</dbReference>
<dbReference type="Proteomes" id="UP001174909">
    <property type="component" value="Unassembled WGS sequence"/>
</dbReference>
<dbReference type="PANTHER" id="PTHR23426:SF76">
    <property type="entry name" value="ADRENODOXIN-LIKE PROTEIN 2, MITOCHONDRIAL"/>
    <property type="match status" value="1"/>
</dbReference>
<evidence type="ECO:0000256" key="1">
    <source>
        <dbReference type="ARBA" id="ARBA00022714"/>
    </source>
</evidence>
<evidence type="ECO:0000256" key="3">
    <source>
        <dbReference type="ARBA" id="ARBA00023004"/>
    </source>
</evidence>
<dbReference type="AlphaFoldDB" id="A0AA35TKS7"/>
<dbReference type="GO" id="GO:0005739">
    <property type="term" value="C:mitochondrion"/>
    <property type="evidence" value="ECO:0007669"/>
    <property type="project" value="TreeGrafter"/>
</dbReference>
<dbReference type="GO" id="GO:0140647">
    <property type="term" value="P:P450-containing electron transport chain"/>
    <property type="evidence" value="ECO:0007669"/>
    <property type="project" value="InterPro"/>
</dbReference>
<gene>
    <name evidence="7" type="ORF">GBAR_LOCUS27563</name>
</gene>
<evidence type="ECO:0000313" key="7">
    <source>
        <dbReference type="EMBL" id="CAI8050105.1"/>
    </source>
</evidence>
<keyword evidence="3" id="KW-0408">Iron</keyword>
<keyword evidence="2" id="KW-0479">Metal-binding</keyword>
<dbReference type="GO" id="GO:0046872">
    <property type="term" value="F:metal ion binding"/>
    <property type="evidence" value="ECO:0007669"/>
    <property type="project" value="UniProtKB-KW"/>
</dbReference>
<keyword evidence="1" id="KW-0001">2Fe-2S</keyword>
<evidence type="ECO:0000256" key="4">
    <source>
        <dbReference type="ARBA" id="ARBA00023014"/>
    </source>
</evidence>
<dbReference type="EMBL" id="CASHTH010003834">
    <property type="protein sequence ID" value="CAI8050105.1"/>
    <property type="molecule type" value="Genomic_DNA"/>
</dbReference>
<dbReference type="PANTHER" id="PTHR23426">
    <property type="entry name" value="FERREDOXIN/ADRENODOXIN"/>
    <property type="match status" value="1"/>
</dbReference>
<dbReference type="Pfam" id="PF00111">
    <property type="entry name" value="Fer2"/>
    <property type="match status" value="1"/>
</dbReference>
<dbReference type="SUPFAM" id="SSF54292">
    <property type="entry name" value="2Fe-2S ferredoxin-like"/>
    <property type="match status" value="1"/>
</dbReference>
<organism evidence="7 8">
    <name type="scientific">Geodia barretti</name>
    <name type="common">Barrett's horny sponge</name>
    <dbReference type="NCBI Taxonomy" id="519541"/>
    <lineage>
        <taxon>Eukaryota</taxon>
        <taxon>Metazoa</taxon>
        <taxon>Porifera</taxon>
        <taxon>Demospongiae</taxon>
        <taxon>Heteroscleromorpha</taxon>
        <taxon>Tetractinellida</taxon>
        <taxon>Astrophorina</taxon>
        <taxon>Geodiidae</taxon>
        <taxon>Geodia</taxon>
    </lineage>
</organism>
<proteinExistence type="predicted"/>
<feature type="non-terminal residue" evidence="7">
    <location>
        <position position="178"/>
    </location>
</feature>
<name>A0AA35TKS7_GEOBA</name>
<dbReference type="CDD" id="cd00207">
    <property type="entry name" value="fer2"/>
    <property type="match status" value="1"/>
</dbReference>
<evidence type="ECO:0000313" key="8">
    <source>
        <dbReference type="Proteomes" id="UP001174909"/>
    </source>
</evidence>
<comment type="caution">
    <text evidence="7">The sequence shown here is derived from an EMBL/GenBank/DDBJ whole genome shotgun (WGS) entry which is preliminary data.</text>
</comment>
<dbReference type="Gene3D" id="3.10.20.30">
    <property type="match status" value="1"/>
</dbReference>
<protein>
    <submittedName>
        <fullName evidence="7">2Fe-2S ferredoxin</fullName>
    </submittedName>
</protein>
<feature type="domain" description="2Fe-2S ferredoxin-type" evidence="6">
    <location>
        <begin position="107"/>
        <end position="174"/>
    </location>
</feature>
<evidence type="ECO:0000256" key="5">
    <source>
        <dbReference type="ARBA" id="ARBA00034078"/>
    </source>
</evidence>
<accession>A0AA35TKS7</accession>
<keyword evidence="4" id="KW-0411">Iron-sulfur</keyword>
<dbReference type="InterPro" id="IPR001041">
    <property type="entry name" value="2Fe-2S_ferredoxin-type"/>
</dbReference>
<dbReference type="InterPro" id="IPR001055">
    <property type="entry name" value="Adrenodoxin-like"/>
</dbReference>
<dbReference type="InterPro" id="IPR012675">
    <property type="entry name" value="Beta-grasp_dom_sf"/>
</dbReference>
<comment type="cofactor">
    <cofactor evidence="5">
        <name>[2Fe-2S] cluster</name>
        <dbReference type="ChEBI" id="CHEBI:190135"/>
    </cofactor>
</comment>
<sequence length="178" mass="19323">AKKLLLPLVRGSWGVARGPVDGLALSRTIAGTEFACRSCSTATIPSLTSTLYPSRHAVLQGTRHLSTTAARRASDNDGRCALLSSVSVCACAWFPFCRVTVWFTDRDGDVQTVRAKLGDNLLEVAREYDIDLEGACDGTLSCSTCHLVVHPEWFPKISDPITEEEEDMLDLAYGLTDT</sequence>
<dbReference type="InterPro" id="IPR036010">
    <property type="entry name" value="2Fe-2S_ferredoxin-like_sf"/>
</dbReference>
<dbReference type="InterPro" id="IPR018298">
    <property type="entry name" value="Adrenodoxin_Fe-S_BS"/>
</dbReference>
<evidence type="ECO:0000259" key="6">
    <source>
        <dbReference type="Pfam" id="PF00111"/>
    </source>
</evidence>
<dbReference type="GO" id="GO:0009055">
    <property type="term" value="F:electron transfer activity"/>
    <property type="evidence" value="ECO:0007669"/>
    <property type="project" value="TreeGrafter"/>
</dbReference>
<keyword evidence="8" id="KW-1185">Reference proteome</keyword>
<dbReference type="PROSITE" id="PS00814">
    <property type="entry name" value="ADX"/>
    <property type="match status" value="1"/>
</dbReference>
<evidence type="ECO:0000256" key="2">
    <source>
        <dbReference type="ARBA" id="ARBA00022723"/>
    </source>
</evidence>
<reference evidence="7" key="1">
    <citation type="submission" date="2023-03" db="EMBL/GenBank/DDBJ databases">
        <authorList>
            <person name="Steffen K."/>
            <person name="Cardenas P."/>
        </authorList>
    </citation>
    <scope>NUCLEOTIDE SEQUENCE</scope>
</reference>